<proteinExistence type="predicted"/>
<reference evidence="2 3" key="1">
    <citation type="submission" date="2023-10" db="EMBL/GenBank/DDBJ databases">
        <title>Glaciecola aquimarina strain GGW-M5 nov., isolated from a coastal seawater.</title>
        <authorList>
            <person name="Bayburt H."/>
            <person name="Kim J.M."/>
            <person name="Choi B.J."/>
            <person name="Jeon C.O."/>
        </authorList>
    </citation>
    <scope>NUCLEOTIDE SEQUENCE [LARGE SCALE GENOMIC DNA]</scope>
    <source>
        <strain evidence="2 3">KCTC 32108</strain>
    </source>
</reference>
<gene>
    <name evidence="2" type="ORF">RS130_13475</name>
</gene>
<evidence type="ECO:0008006" key="4">
    <source>
        <dbReference type="Google" id="ProtNLM"/>
    </source>
</evidence>
<name>A0ABU3SXQ0_9ALTE</name>
<evidence type="ECO:0000256" key="1">
    <source>
        <dbReference type="SAM" id="Coils"/>
    </source>
</evidence>
<organism evidence="2 3">
    <name type="scientific">Paraglaciecola aquimarina</name>
    <dbReference type="NCBI Taxonomy" id="1235557"/>
    <lineage>
        <taxon>Bacteria</taxon>
        <taxon>Pseudomonadati</taxon>
        <taxon>Pseudomonadota</taxon>
        <taxon>Gammaproteobacteria</taxon>
        <taxon>Alteromonadales</taxon>
        <taxon>Alteromonadaceae</taxon>
        <taxon>Paraglaciecola</taxon>
    </lineage>
</organism>
<feature type="coiled-coil region" evidence="1">
    <location>
        <begin position="149"/>
        <end position="176"/>
    </location>
</feature>
<dbReference type="Proteomes" id="UP001247805">
    <property type="component" value="Unassembled WGS sequence"/>
</dbReference>
<dbReference type="RefSeq" id="WP_316026372.1">
    <property type="nucleotide sequence ID" value="NZ_JAWDIO010000002.1"/>
</dbReference>
<protein>
    <recommendedName>
        <fullName evidence="4">Lipoprotein</fullName>
    </recommendedName>
</protein>
<keyword evidence="3" id="KW-1185">Reference proteome</keyword>
<sequence>MKIRVFLSLLLPILSGCELLPKAETEKVNEGPVVPITQKLCLWAIEFQNDCQVEYWLKFWANIETLSWKQRKQKIDALSDSDVDVLKKIILSQGKGTPYQDRLRAQMWSKSITPKLSKDMRQFLQTALFQPSLEILQLESALVTVNKINSENENIIKQQKEQINKQNNQIDQLLNIETSIMSNGQRNGE</sequence>
<evidence type="ECO:0000313" key="2">
    <source>
        <dbReference type="EMBL" id="MDU0354795.1"/>
    </source>
</evidence>
<keyword evidence="1" id="KW-0175">Coiled coil</keyword>
<comment type="caution">
    <text evidence="2">The sequence shown here is derived from an EMBL/GenBank/DDBJ whole genome shotgun (WGS) entry which is preliminary data.</text>
</comment>
<dbReference type="EMBL" id="JAWDIO010000002">
    <property type="protein sequence ID" value="MDU0354795.1"/>
    <property type="molecule type" value="Genomic_DNA"/>
</dbReference>
<accession>A0ABU3SXQ0</accession>
<dbReference type="PROSITE" id="PS51257">
    <property type="entry name" value="PROKAR_LIPOPROTEIN"/>
    <property type="match status" value="1"/>
</dbReference>
<evidence type="ECO:0000313" key="3">
    <source>
        <dbReference type="Proteomes" id="UP001247805"/>
    </source>
</evidence>